<evidence type="ECO:0000256" key="8">
    <source>
        <dbReference type="PIRNR" id="PIRNR023381"/>
    </source>
</evidence>
<dbReference type="FunFam" id="1.20.1280.290:FF:000006">
    <property type="entry name" value="mannose-P-dolichol utilization defect 1 protein"/>
    <property type="match status" value="1"/>
</dbReference>
<dbReference type="OrthoDB" id="271506at2759"/>
<feature type="transmembrane region" description="Helical" evidence="9">
    <location>
        <begin position="76"/>
        <end position="98"/>
    </location>
</feature>
<evidence type="ECO:0000256" key="3">
    <source>
        <dbReference type="ARBA" id="ARBA00022692"/>
    </source>
</evidence>
<evidence type="ECO:0000256" key="9">
    <source>
        <dbReference type="SAM" id="Phobius"/>
    </source>
</evidence>
<reference evidence="11" key="1">
    <citation type="submission" date="2025-08" db="UniProtKB">
        <authorList>
            <consortium name="RefSeq"/>
        </authorList>
    </citation>
    <scope>IDENTIFICATION</scope>
</reference>
<feature type="transmembrane region" description="Helical" evidence="9">
    <location>
        <begin position="110"/>
        <end position="127"/>
    </location>
</feature>
<dbReference type="Gene3D" id="1.20.1280.290">
    <property type="match status" value="1"/>
</dbReference>
<evidence type="ECO:0000256" key="4">
    <source>
        <dbReference type="ARBA" id="ARBA00022737"/>
    </source>
</evidence>
<evidence type="ECO:0000256" key="6">
    <source>
        <dbReference type="ARBA" id="ARBA00023136"/>
    </source>
</evidence>
<dbReference type="PANTHER" id="PTHR12226">
    <property type="entry name" value="MANNOSE-P-DOLICHOL UTILIZATION DEFECT 1 LEC35 -RELATED"/>
    <property type="match status" value="1"/>
</dbReference>
<sequence length="257" mass="28698">MATSEQEEMSTFKEFLLTYFMPEKCYDHFFLHFNIAHVPCLKITLSKIMGIWIIVGTVLAPLPQIFKVVRAKDVNGLSLCSTLLELLAVSANVAYCIIRNFPIGAWGEKLFMLMQIVLLGFLIQHYSGKTIQGVSFLAAHFIFMYLLTSCPVAVVTPMQESSVLAVIMSRLIQAGCNYSNGHTGNLSAVSVLMVFMGSLALTFSSAQERGVSLYTLSFVLASVCSGVVLTQVLLYWSRRPMHRDKETEREGQKEKEE</sequence>
<evidence type="ECO:0000256" key="2">
    <source>
        <dbReference type="ARBA" id="ARBA00022448"/>
    </source>
</evidence>
<keyword evidence="10" id="KW-1185">Reference proteome</keyword>
<dbReference type="InterPro" id="IPR006603">
    <property type="entry name" value="PQ-loop_rpt"/>
</dbReference>
<feature type="transmembrane region" description="Helical" evidence="9">
    <location>
        <begin position="186"/>
        <end position="206"/>
    </location>
</feature>
<keyword evidence="4" id="KW-0677">Repeat</keyword>
<dbReference type="GO" id="GO:0016020">
    <property type="term" value="C:membrane"/>
    <property type="evidence" value="ECO:0007669"/>
    <property type="project" value="UniProtKB-SubCell"/>
</dbReference>
<dbReference type="AlphaFoldDB" id="A0A6J2WVX9"/>
<proteinExistence type="inferred from homology"/>
<evidence type="ECO:0000313" key="11">
    <source>
        <dbReference type="RefSeq" id="XP_030648428.1"/>
    </source>
</evidence>
<gene>
    <name evidence="11" type="primary">LOC115828546</name>
</gene>
<comment type="subcellular location">
    <subcellularLocation>
        <location evidence="1 8">Membrane</location>
        <topology evidence="1 8">Multi-pass membrane protein</topology>
    </subcellularLocation>
</comment>
<accession>A0A6J2WVX9</accession>
<dbReference type="InterPro" id="IPR016817">
    <property type="entry name" value="MannP-dilichol_defect-1"/>
</dbReference>
<protein>
    <recommendedName>
        <fullName evidence="8">Solute carrier family 66 member 3</fullName>
    </recommendedName>
</protein>
<evidence type="ECO:0000313" key="10">
    <source>
        <dbReference type="Proteomes" id="UP000504632"/>
    </source>
</evidence>
<feature type="transmembrane region" description="Helical" evidence="9">
    <location>
        <begin position="51"/>
        <end position="70"/>
    </location>
</feature>
<feature type="transmembrane region" description="Helical" evidence="9">
    <location>
        <begin position="212"/>
        <end position="236"/>
    </location>
</feature>
<dbReference type="RefSeq" id="XP_030648428.1">
    <property type="nucleotide sequence ID" value="XM_030792568.1"/>
</dbReference>
<dbReference type="InParanoid" id="A0A6J2WVX9"/>
<dbReference type="GeneID" id="115828546"/>
<organism evidence="10 11">
    <name type="scientific">Chanos chanos</name>
    <name type="common">Milkfish</name>
    <name type="synonym">Mugil chanos</name>
    <dbReference type="NCBI Taxonomy" id="29144"/>
    <lineage>
        <taxon>Eukaryota</taxon>
        <taxon>Metazoa</taxon>
        <taxon>Chordata</taxon>
        <taxon>Craniata</taxon>
        <taxon>Vertebrata</taxon>
        <taxon>Euteleostomi</taxon>
        <taxon>Actinopterygii</taxon>
        <taxon>Neopterygii</taxon>
        <taxon>Teleostei</taxon>
        <taxon>Ostariophysi</taxon>
        <taxon>Gonorynchiformes</taxon>
        <taxon>Chanidae</taxon>
        <taxon>Chanos</taxon>
    </lineage>
</organism>
<keyword evidence="5 8" id="KW-1133">Transmembrane helix</keyword>
<name>A0A6J2WVX9_CHACN</name>
<dbReference type="PANTHER" id="PTHR12226:SF2">
    <property type="entry name" value="MANNOSE-P-DOLICHOL UTILIZATION DEFECT 1 PROTEIN"/>
    <property type="match status" value="1"/>
</dbReference>
<evidence type="ECO:0000256" key="7">
    <source>
        <dbReference type="ARBA" id="ARBA00038475"/>
    </source>
</evidence>
<dbReference type="Proteomes" id="UP000504632">
    <property type="component" value="Chromosome 15"/>
</dbReference>
<feature type="transmembrane region" description="Helical" evidence="9">
    <location>
        <begin position="133"/>
        <end position="155"/>
    </location>
</feature>
<keyword evidence="3 8" id="KW-0812">Transmembrane</keyword>
<dbReference type="GO" id="GO:0009312">
    <property type="term" value="P:oligosaccharide biosynthetic process"/>
    <property type="evidence" value="ECO:0007669"/>
    <property type="project" value="TreeGrafter"/>
</dbReference>
<keyword evidence="6 8" id="KW-0472">Membrane</keyword>
<keyword evidence="2" id="KW-0813">Transport</keyword>
<evidence type="ECO:0000256" key="5">
    <source>
        <dbReference type="ARBA" id="ARBA00022989"/>
    </source>
</evidence>
<comment type="similarity">
    <text evidence="7">Belongs to the MPDU1 (TC 2.A.43.3) family.</text>
</comment>
<dbReference type="SMART" id="SM00679">
    <property type="entry name" value="CTNS"/>
    <property type="match status" value="2"/>
</dbReference>
<dbReference type="Pfam" id="PF04193">
    <property type="entry name" value="PQ-loop"/>
    <property type="match status" value="1"/>
</dbReference>
<dbReference type="PIRSF" id="PIRSF023381">
    <property type="entry name" value="MannP-dilichol_defect-1p"/>
    <property type="match status" value="1"/>
</dbReference>
<evidence type="ECO:0000256" key="1">
    <source>
        <dbReference type="ARBA" id="ARBA00004141"/>
    </source>
</evidence>